<reference evidence="2" key="1">
    <citation type="submission" date="2021-06" db="EMBL/GenBank/DDBJ databases">
        <authorList>
            <person name="Kallberg Y."/>
            <person name="Tangrot J."/>
            <person name="Rosling A."/>
        </authorList>
    </citation>
    <scope>NUCLEOTIDE SEQUENCE</scope>
    <source>
        <strain evidence="2">FL130A</strain>
    </source>
</reference>
<dbReference type="Proteomes" id="UP000789508">
    <property type="component" value="Unassembled WGS sequence"/>
</dbReference>
<dbReference type="AlphaFoldDB" id="A0A9N9IMD6"/>
<comment type="caution">
    <text evidence="2">The sequence shown here is derived from an EMBL/GenBank/DDBJ whole genome shotgun (WGS) entry which is preliminary data.</text>
</comment>
<accession>A0A9N9IMD6</accession>
<sequence length="56" mass="6206">IRLCGSVTESSLMTINQCLKHMSAAKAKPYDRGSATEGSSMTTDQWFKHMPMGIDR</sequence>
<gene>
    <name evidence="2" type="ORF">ALEPTO_LOCUS13040</name>
</gene>
<feature type="region of interest" description="Disordered" evidence="1">
    <location>
        <begin position="29"/>
        <end position="56"/>
    </location>
</feature>
<dbReference type="EMBL" id="CAJVPS010036474">
    <property type="protein sequence ID" value="CAG8743337.1"/>
    <property type="molecule type" value="Genomic_DNA"/>
</dbReference>
<evidence type="ECO:0000313" key="2">
    <source>
        <dbReference type="EMBL" id="CAG8743337.1"/>
    </source>
</evidence>
<proteinExistence type="predicted"/>
<organism evidence="2 3">
    <name type="scientific">Ambispora leptoticha</name>
    <dbReference type="NCBI Taxonomy" id="144679"/>
    <lineage>
        <taxon>Eukaryota</taxon>
        <taxon>Fungi</taxon>
        <taxon>Fungi incertae sedis</taxon>
        <taxon>Mucoromycota</taxon>
        <taxon>Glomeromycotina</taxon>
        <taxon>Glomeromycetes</taxon>
        <taxon>Archaeosporales</taxon>
        <taxon>Ambisporaceae</taxon>
        <taxon>Ambispora</taxon>
    </lineage>
</organism>
<protein>
    <submittedName>
        <fullName evidence="2">10221_t:CDS:1</fullName>
    </submittedName>
</protein>
<feature type="non-terminal residue" evidence="2">
    <location>
        <position position="1"/>
    </location>
</feature>
<feature type="compositionally biased region" description="Polar residues" evidence="1">
    <location>
        <begin position="36"/>
        <end position="45"/>
    </location>
</feature>
<evidence type="ECO:0000313" key="3">
    <source>
        <dbReference type="Proteomes" id="UP000789508"/>
    </source>
</evidence>
<name>A0A9N9IMD6_9GLOM</name>
<evidence type="ECO:0000256" key="1">
    <source>
        <dbReference type="SAM" id="MobiDB-lite"/>
    </source>
</evidence>
<feature type="non-terminal residue" evidence="2">
    <location>
        <position position="56"/>
    </location>
</feature>
<keyword evidence="3" id="KW-1185">Reference proteome</keyword>